<reference evidence="1 2" key="1">
    <citation type="journal article" date="2023" name="Hortic Res">
        <title>The complete reference genome for grapevine (Vitis vinifera L.) genetics and breeding.</title>
        <authorList>
            <person name="Shi X."/>
            <person name="Cao S."/>
            <person name="Wang X."/>
            <person name="Huang S."/>
            <person name="Wang Y."/>
            <person name="Liu Z."/>
            <person name="Liu W."/>
            <person name="Leng X."/>
            <person name="Peng Y."/>
            <person name="Wang N."/>
            <person name="Wang Y."/>
            <person name="Ma Z."/>
            <person name="Xu X."/>
            <person name="Zhang F."/>
            <person name="Xue H."/>
            <person name="Zhong H."/>
            <person name="Wang Y."/>
            <person name="Zhang K."/>
            <person name="Velt A."/>
            <person name="Avia K."/>
            <person name="Holtgrawe D."/>
            <person name="Grimplet J."/>
            <person name="Matus J.T."/>
            <person name="Ware D."/>
            <person name="Wu X."/>
            <person name="Wang H."/>
            <person name="Liu C."/>
            <person name="Fang Y."/>
            <person name="Rustenholz C."/>
            <person name="Cheng Z."/>
            <person name="Xiao H."/>
            <person name="Zhou Y."/>
        </authorList>
    </citation>
    <scope>NUCLEOTIDE SEQUENCE [LARGE SCALE GENOMIC DNA]</scope>
    <source>
        <strain evidence="2">cv. Pinot noir / PN40024</strain>
        <tissue evidence="1">Leaf</tissue>
    </source>
</reference>
<protein>
    <submittedName>
        <fullName evidence="1">Uncharacterized protein</fullName>
    </submittedName>
</protein>
<name>A0ABY9DUD3_VITVI</name>
<keyword evidence="2" id="KW-1185">Reference proteome</keyword>
<evidence type="ECO:0000313" key="1">
    <source>
        <dbReference type="EMBL" id="WKA11344.1"/>
    </source>
</evidence>
<dbReference type="EMBL" id="CP126665">
    <property type="protein sequence ID" value="WKA11344.1"/>
    <property type="molecule type" value="Genomic_DNA"/>
</dbReference>
<dbReference type="Proteomes" id="UP001227230">
    <property type="component" value="Chromosome 18"/>
</dbReference>
<gene>
    <name evidence="1" type="ORF">VitviT2T_028851</name>
</gene>
<accession>A0ABY9DUD3</accession>
<organism evidence="1 2">
    <name type="scientific">Vitis vinifera</name>
    <name type="common">Grape</name>
    <dbReference type="NCBI Taxonomy" id="29760"/>
    <lineage>
        <taxon>Eukaryota</taxon>
        <taxon>Viridiplantae</taxon>
        <taxon>Streptophyta</taxon>
        <taxon>Embryophyta</taxon>
        <taxon>Tracheophyta</taxon>
        <taxon>Spermatophyta</taxon>
        <taxon>Magnoliopsida</taxon>
        <taxon>eudicotyledons</taxon>
        <taxon>Gunneridae</taxon>
        <taxon>Pentapetalae</taxon>
        <taxon>rosids</taxon>
        <taxon>Vitales</taxon>
        <taxon>Vitaceae</taxon>
        <taxon>Viteae</taxon>
        <taxon>Vitis</taxon>
    </lineage>
</organism>
<sequence>MDYGSFLEAPPPIISTLRSLKKWALKKTISESTLHLHIELLRCGDLFRREPINEKLDNWHREKIEATDRELQQRKSDFHGPESNPWQAFSEVGAQTTIANLNALAGQSNGGFLSNRCCFTRPWNERKLNPLIRN</sequence>
<evidence type="ECO:0000313" key="2">
    <source>
        <dbReference type="Proteomes" id="UP001227230"/>
    </source>
</evidence>
<proteinExistence type="predicted"/>